<keyword evidence="6" id="KW-0256">Endoplasmic reticulum</keyword>
<dbReference type="GO" id="GO:0005789">
    <property type="term" value="C:endoplasmic reticulum membrane"/>
    <property type="evidence" value="ECO:0007669"/>
    <property type="project" value="UniProtKB-SubCell"/>
</dbReference>
<dbReference type="GO" id="GO:0043495">
    <property type="term" value="F:protein-membrane adaptor activity"/>
    <property type="evidence" value="ECO:0007669"/>
    <property type="project" value="TreeGrafter"/>
</dbReference>
<keyword evidence="8" id="KW-0445">Lipid transport</keyword>
<dbReference type="GO" id="GO:0061908">
    <property type="term" value="C:phagophore"/>
    <property type="evidence" value="ECO:0007669"/>
    <property type="project" value="TreeGrafter"/>
</dbReference>
<sequence length="2425" mass="264463">MASYLPSFQRFIPQSMQKRLLRYLLTSYAPVDLSTIELDKLDFQLGRKSVVALTDVGLDGAKLHPMLNLPEELQITSASVGNLTINIPLDLHRSPIEVFIDGVKVVATLLSPTEVEECRDKKRKGRRKWKAGNDKSRVIASILPTPEEVARDFVQKQPTKAKRKLERSVMAAYGEASGFWHNSLGDEMGNGTESTPSITGDTGDENDSIIGETYDFRQHTLGTSALPESYRQPISAPIAGDTEVAGEEDDSSDEEETELGTGTTLEVPEFLASFIKGIGDRLQLHVGEVSASVQIRKSQAFPHLPSPTVIPPYADEQMVTLEFCMAGVIIEGVTMVSAEVDISAFAPSGSGQIKAGKKKIQLNRLNAFLVGEEGWFDEPMANDTEQRTDKSSGRYDGTDSPYGHMQESVCTVKDAGASLATLKGEASPPRLSTPKPMIHNPPPRSEPSQMSTASSSLSGDDDDDDGSDIFESPYDSMAEEEHDKLSASVVSLGSLSDIGTTHISQEEHLTESQMFADPDDDPDDELHRQVRSREVQNEIGELPFVMASYIAEFETTGPLPHEVNQYGHNLMPSSGDCLDLPPLPSSPTELTSSRTSISLGPLPLRPISLSHLPCSRGTGNELESYTLHESTPALIPTPLPGAATSGSTPQFSIESLPPPPPPPEPKKPTLLSSTTQEQDPLSPAHSPSATLVAQDSPLQRSISFHSTGRTQSISSGTTSESEWEDDEDARQKLSESMFFSHEDAGSLYMSAMSGALQSTACFSHRDTFGFIGTDGARDVDNAMGASPKGGQRKGEVQGEELTEDELEQRLKRLVSSVSNKQSAESSPAAPPAKRMKKKIAEIDYVDIWVPALATPGAAPRTVSPQPESVVGSLGRGMETIHHGHLPGSFSVYGASPPAAKMTPASPRPVTPRVAGSGVKFAESAMEQQDRHLGVLTSKDAEVEVFVGKVTMKADLIVGGLLAKVFAALGFVHTTHEFEDQKEKIPEVIKEEEGSSKKKVEMVVGEVDCRLVQTLFGQILLDNGGPEPVAIEHEEDGEAILDLNVQHMRLTLSTLVPRSTSSLAGHLITTTKLSLGNIELRDAKGAFINFAANSPAPLGASLHGHQDKRRTSSVEKGIAMQSDVKVTITTAGRKTKIDVETLPLHVKCQLGRIEELLDCLGGFGKVLGLSSTGPSGSSTPTPVTYKQTKGVTWKEDATRISRQSSPTPPLATPQPEVKIDANIGGLIINLAGEEGAVGLRTSIIKVRKRNDLATIIGIEQIVLVGPNLVDKTHDANTRIIIDNTRMEFSGKPNNEDLARLLKLLTPSKDKFASDDDIMLDILLEQRRQGSVLRVSVGRVKAEVDNLKEFENFQTLGEEVAKTLAVTNYIPQDERPGLLTLLYVGVVDVGMDLGEVVGKVDFTVKEFELSHVGGPNLIALAMGNICVQRNGTEQLVGEGLPKEIAIRGFTNHAATGARKVTGDEDRPMVMIRMVGDDPEPIIKIKLWNLRVEYNVDTLMALLNSPGATADGIAREMVDSIAVLTEKQVMRELGGKKKRHVNSPYDATRVASPTAEPANKPLRVEVVIRDSILGLNPLILPSRGLVILTESKFYLELPSPQAELQMNVEIKRASLSLIDDVHNLLTPETVLSEGRHRRRKEALSEHLAAIAELGYVSISSISSARATLKLVESEVPGDKCVDLELYDDLFIMETCADSTQTLLGIVNGLKPPLPEGEEVKYCTEVMPIDIFASMIDDAFVPGRRWSQAAESSATREGKAVIANIFPGIQEAILEDGDMVSDDVPMNLTFVESYYGKSNVNYNYSQEELAEDMLANDLTHIAKPSRPLKIGERGELKTFEEQIQELDDTPLEILDNHFSVVPKASLIEMAAKSAIGAPVRIKIRDVHFIWNLHDGYDWPRTRDTITKAVKTVERRVLQRRGGNNDPRPSFDIEDDDPESVIGDLLFNSIYIGIPANRDPRELSKQINNNLEGADMMSETGSYVSTTFESHLTSRNRASTDPRARGLRLTRSRTHKMQIELKGVCVDFILFPQNGGETQSSIDLKVRDMEIIDNVPTSTWKKFVTYMRDAGNRETDSQMAHIEVLNVKPVPTLAASELVIKATILPLRLHVDQDTLDFLTRFFEFKDDTVVGATPPQDEPFIQRIEVNAVRVKLDYKPKRVDYVGLRSGHTTEFMNFVILEEADMVLKHVILHGISGMARLNKALNDTWMPDIQQTQLGDVLSGVAPVRSLVNLGSGVKDLVVVPMREYRKDGRIIRSMSKGMVSFASKTTKELVRLGAKVAVGTQTMLENTEEFLGGKGSASRAGEGHYHGSRSDSGDDYDGDEDDDRVKVISLYADQPRNVTQGLRNAGVSFRKNLQSAREAIRAVPGEVAERGSAQGMVQAVARAAPIAVLRPMIGASEAVSRALLGATNSMDKEMVKRVNDKYKKH</sequence>
<evidence type="ECO:0000256" key="10">
    <source>
        <dbReference type="ARBA" id="ARBA00024479"/>
    </source>
</evidence>
<comment type="similarity">
    <text evidence="3">Belongs to the ATG2 family.</text>
</comment>
<reference evidence="14 15" key="1">
    <citation type="journal article" date="2018" name="Nat. Ecol. Evol.">
        <title>Pezizomycetes genomes reveal the molecular basis of ectomycorrhizal truffle lifestyle.</title>
        <authorList>
            <person name="Murat C."/>
            <person name="Payen T."/>
            <person name="Noel B."/>
            <person name="Kuo A."/>
            <person name="Morin E."/>
            <person name="Chen J."/>
            <person name="Kohler A."/>
            <person name="Krizsan K."/>
            <person name="Balestrini R."/>
            <person name="Da Silva C."/>
            <person name="Montanini B."/>
            <person name="Hainaut M."/>
            <person name="Levati E."/>
            <person name="Barry K.W."/>
            <person name="Belfiori B."/>
            <person name="Cichocki N."/>
            <person name="Clum A."/>
            <person name="Dockter R.B."/>
            <person name="Fauchery L."/>
            <person name="Guy J."/>
            <person name="Iotti M."/>
            <person name="Le Tacon F."/>
            <person name="Lindquist E.A."/>
            <person name="Lipzen A."/>
            <person name="Malagnac F."/>
            <person name="Mello A."/>
            <person name="Molinier V."/>
            <person name="Miyauchi S."/>
            <person name="Poulain J."/>
            <person name="Riccioni C."/>
            <person name="Rubini A."/>
            <person name="Sitrit Y."/>
            <person name="Splivallo R."/>
            <person name="Traeger S."/>
            <person name="Wang M."/>
            <person name="Zifcakova L."/>
            <person name="Wipf D."/>
            <person name="Zambonelli A."/>
            <person name="Paolocci F."/>
            <person name="Nowrousian M."/>
            <person name="Ottonello S."/>
            <person name="Baldrian P."/>
            <person name="Spatafora J.W."/>
            <person name="Henrissat B."/>
            <person name="Nagy L.G."/>
            <person name="Aury J.M."/>
            <person name="Wincker P."/>
            <person name="Grigoriev I.V."/>
            <person name="Bonfante P."/>
            <person name="Martin F.M."/>
        </authorList>
    </citation>
    <scope>NUCLEOTIDE SEQUENCE [LARGE SCALE GENOMIC DNA]</scope>
    <source>
        <strain evidence="14 15">ATCC MYA-4762</strain>
    </source>
</reference>
<dbReference type="PANTHER" id="PTHR13190:SF1">
    <property type="entry name" value="AUTOPHAGY-RELATED 2, ISOFORM A"/>
    <property type="match status" value="1"/>
</dbReference>
<feature type="compositionally biased region" description="Polar residues" evidence="13">
    <location>
        <begin position="670"/>
        <end position="692"/>
    </location>
</feature>
<evidence type="ECO:0000256" key="1">
    <source>
        <dbReference type="ARBA" id="ARBA00004406"/>
    </source>
</evidence>
<accession>A0A3N4LPA9</accession>
<comment type="subcellular location">
    <subcellularLocation>
        <location evidence="1">Endoplasmic reticulum membrane</location>
        <topology evidence="1">Peripheral membrane protein</topology>
    </subcellularLocation>
    <subcellularLocation>
        <location evidence="2">Preautophagosomal structure membrane</location>
        <topology evidence="2">Peripheral membrane protein</topology>
    </subcellularLocation>
</comment>
<feature type="compositionally biased region" description="Acidic residues" evidence="13">
    <location>
        <begin position="797"/>
        <end position="806"/>
    </location>
</feature>
<evidence type="ECO:0000256" key="6">
    <source>
        <dbReference type="ARBA" id="ARBA00022824"/>
    </source>
</evidence>
<feature type="region of interest" description="Disordered" evidence="13">
    <location>
        <begin position="508"/>
        <end position="528"/>
    </location>
</feature>
<evidence type="ECO:0000256" key="11">
    <source>
        <dbReference type="ARBA" id="ARBA00024615"/>
    </source>
</evidence>
<dbReference type="STRING" id="1051890.A0A3N4LPA9"/>
<evidence type="ECO:0000313" key="14">
    <source>
        <dbReference type="EMBL" id="RPB23142.1"/>
    </source>
</evidence>
<dbReference type="GO" id="GO:0061723">
    <property type="term" value="P:glycophagy"/>
    <property type="evidence" value="ECO:0007669"/>
    <property type="project" value="TreeGrafter"/>
</dbReference>
<dbReference type="GO" id="GO:0061709">
    <property type="term" value="P:reticulophagy"/>
    <property type="evidence" value="ECO:0007669"/>
    <property type="project" value="TreeGrafter"/>
</dbReference>
<feature type="region of interest" description="Disordered" evidence="13">
    <location>
        <begin position="379"/>
        <end position="405"/>
    </location>
</feature>
<evidence type="ECO:0000256" key="7">
    <source>
        <dbReference type="ARBA" id="ARBA00023006"/>
    </source>
</evidence>
<feature type="compositionally biased region" description="Basic and acidic residues" evidence="13">
    <location>
        <begin position="2301"/>
        <end position="2312"/>
    </location>
</feature>
<feature type="region of interest" description="Disordered" evidence="13">
    <location>
        <begin position="423"/>
        <end position="472"/>
    </location>
</feature>
<dbReference type="GO" id="GO:0032266">
    <property type="term" value="F:phosphatidylinositol-3-phosphate binding"/>
    <property type="evidence" value="ECO:0007669"/>
    <property type="project" value="TreeGrafter"/>
</dbReference>
<dbReference type="GO" id="GO:0034727">
    <property type="term" value="P:piecemeal microautophagy of the nucleus"/>
    <property type="evidence" value="ECO:0007669"/>
    <property type="project" value="TreeGrafter"/>
</dbReference>
<evidence type="ECO:0000256" key="13">
    <source>
        <dbReference type="SAM" id="MobiDB-lite"/>
    </source>
</evidence>
<dbReference type="GO" id="GO:0000045">
    <property type="term" value="P:autophagosome assembly"/>
    <property type="evidence" value="ECO:0007669"/>
    <property type="project" value="TreeGrafter"/>
</dbReference>
<feature type="compositionally biased region" description="Basic and acidic residues" evidence="13">
    <location>
        <begin position="384"/>
        <end position="397"/>
    </location>
</feature>
<feature type="region of interest" description="Disordered" evidence="13">
    <location>
        <begin position="782"/>
        <end position="834"/>
    </location>
</feature>
<dbReference type="InParanoid" id="A0A3N4LPA9"/>
<feature type="region of interest" description="Disordered" evidence="13">
    <location>
        <begin position="704"/>
        <end position="730"/>
    </location>
</feature>
<feature type="region of interest" description="Disordered" evidence="13">
    <location>
        <begin position="1194"/>
        <end position="1213"/>
    </location>
</feature>
<evidence type="ECO:0000313" key="15">
    <source>
        <dbReference type="Proteomes" id="UP000267821"/>
    </source>
</evidence>
<evidence type="ECO:0000256" key="4">
    <source>
        <dbReference type="ARBA" id="ARBA00018070"/>
    </source>
</evidence>
<feature type="compositionally biased region" description="Acidic residues" evidence="13">
    <location>
        <begin position="459"/>
        <end position="468"/>
    </location>
</feature>
<comment type="catalytic activity">
    <reaction evidence="12">
        <text>a 1,2-diacyl-sn-glycero-3-phosphocholine(in) = a 1,2-diacyl-sn-glycero-3-phosphocholine(out)</text>
        <dbReference type="Rhea" id="RHEA:38571"/>
        <dbReference type="ChEBI" id="CHEBI:57643"/>
    </reaction>
</comment>
<evidence type="ECO:0000256" key="9">
    <source>
        <dbReference type="ARBA" id="ARBA00023136"/>
    </source>
</evidence>
<protein>
    <recommendedName>
        <fullName evidence="4">Autophagy-related protein 2</fullName>
    </recommendedName>
</protein>
<dbReference type="GO" id="GO:0034045">
    <property type="term" value="C:phagophore assembly site membrane"/>
    <property type="evidence" value="ECO:0007669"/>
    <property type="project" value="UniProtKB-SubCell"/>
</dbReference>
<organism evidence="14 15">
    <name type="scientific">Terfezia boudieri ATCC MYA-4762</name>
    <dbReference type="NCBI Taxonomy" id="1051890"/>
    <lineage>
        <taxon>Eukaryota</taxon>
        <taxon>Fungi</taxon>
        <taxon>Dikarya</taxon>
        <taxon>Ascomycota</taxon>
        <taxon>Pezizomycotina</taxon>
        <taxon>Pezizomycetes</taxon>
        <taxon>Pezizales</taxon>
        <taxon>Pezizaceae</taxon>
        <taxon>Terfezia</taxon>
    </lineage>
</organism>
<evidence type="ECO:0000256" key="3">
    <source>
        <dbReference type="ARBA" id="ARBA00009714"/>
    </source>
</evidence>
<dbReference type="GO" id="GO:0000422">
    <property type="term" value="P:autophagy of mitochondrion"/>
    <property type="evidence" value="ECO:0007669"/>
    <property type="project" value="TreeGrafter"/>
</dbReference>
<comment type="catalytic activity">
    <reaction evidence="11">
        <text>a 1,2-diacyl-sn-glycero-3-phosphoethanolamine(in) = a 1,2-diacyl-sn-glycero-3-phosphoethanolamine(out)</text>
        <dbReference type="Rhea" id="RHEA:38895"/>
        <dbReference type="ChEBI" id="CHEBI:64612"/>
    </reaction>
</comment>
<name>A0A3N4LPA9_9PEZI</name>
<evidence type="ECO:0000256" key="12">
    <source>
        <dbReference type="ARBA" id="ARBA00024631"/>
    </source>
</evidence>
<feature type="compositionally biased region" description="Polar residues" evidence="13">
    <location>
        <begin position="644"/>
        <end position="653"/>
    </location>
</feature>
<gene>
    <name evidence="14" type="ORF">L211DRAFT_299454</name>
</gene>
<dbReference type="GO" id="GO:0006869">
    <property type="term" value="P:lipid transport"/>
    <property type="evidence" value="ECO:0007669"/>
    <property type="project" value="UniProtKB-KW"/>
</dbReference>
<dbReference type="EMBL" id="ML121548">
    <property type="protein sequence ID" value="RPB23142.1"/>
    <property type="molecule type" value="Genomic_DNA"/>
</dbReference>
<dbReference type="Proteomes" id="UP000267821">
    <property type="component" value="Unassembled WGS sequence"/>
</dbReference>
<keyword evidence="15" id="KW-1185">Reference proteome</keyword>
<dbReference type="PANTHER" id="PTHR13190">
    <property type="entry name" value="AUTOPHAGY-RELATED 2, ISOFORM A"/>
    <property type="match status" value="1"/>
</dbReference>
<comment type="catalytic activity">
    <reaction evidence="10">
        <text>a 1,2-diacyl-sn-glycero-3-phospho-L-serine(in) = a 1,2-diacyl-sn-glycero-3-phospho-L-serine(out)</text>
        <dbReference type="Rhea" id="RHEA:38663"/>
        <dbReference type="ChEBI" id="CHEBI:57262"/>
    </reaction>
</comment>
<evidence type="ECO:0000256" key="2">
    <source>
        <dbReference type="ARBA" id="ARBA00004623"/>
    </source>
</evidence>
<feature type="compositionally biased region" description="Low complexity" evidence="13">
    <location>
        <begin position="710"/>
        <end position="720"/>
    </location>
</feature>
<keyword evidence="5" id="KW-0813">Transport</keyword>
<feature type="compositionally biased region" description="Acidic residues" evidence="13">
    <location>
        <begin position="244"/>
        <end position="258"/>
    </location>
</feature>
<feature type="region of interest" description="Disordered" evidence="13">
    <location>
        <begin position="632"/>
        <end position="692"/>
    </location>
</feature>
<feature type="region of interest" description="Disordered" evidence="13">
    <location>
        <begin position="241"/>
        <end position="263"/>
    </location>
</feature>
<keyword evidence="9" id="KW-0472">Membrane</keyword>
<dbReference type="OrthoDB" id="18982at2759"/>
<evidence type="ECO:0000256" key="8">
    <source>
        <dbReference type="ARBA" id="ARBA00023055"/>
    </source>
</evidence>
<proteinExistence type="inferred from homology"/>
<evidence type="ECO:0000256" key="5">
    <source>
        <dbReference type="ARBA" id="ARBA00022448"/>
    </source>
</evidence>
<feature type="region of interest" description="Disordered" evidence="13">
    <location>
        <begin position="2291"/>
        <end position="2319"/>
    </location>
</feature>
<dbReference type="Pfam" id="PF13329">
    <property type="entry name" value="ATG2_CAD"/>
    <property type="match status" value="1"/>
</dbReference>
<keyword evidence="7" id="KW-0072">Autophagy</keyword>
<dbReference type="InterPro" id="IPR026849">
    <property type="entry name" value="ATG2"/>
</dbReference>